<name>A0ABT3CJA3_9MYCO</name>
<protein>
    <recommendedName>
        <fullName evidence="4">Rhomboid family intramembrane serine protease</fullName>
    </recommendedName>
</protein>
<accession>A0ABT3CJA3</accession>
<evidence type="ECO:0008006" key="4">
    <source>
        <dbReference type="Google" id="ProtNLM"/>
    </source>
</evidence>
<dbReference type="Proteomes" id="UP001526201">
    <property type="component" value="Unassembled WGS sequence"/>
</dbReference>
<dbReference type="EMBL" id="JACKTY010000041">
    <property type="protein sequence ID" value="MCV7229398.1"/>
    <property type="molecule type" value="Genomic_DNA"/>
</dbReference>
<sequence length="203" mass="22897">MKPTGAPLTVAWLIVLFVTTRQQRSAGRRESRRLQHNHSTNLRRLRNEPSRVLVTSLLWLDDRRWWPYVPVFATIVAPAERRLHWWRWLLVGFAAHTIGTYVGQSYLGVSIRRGKAPRRLVDARDVGVSYFVLGLAGTLSGYLRRPWRFRCQAAAVGALAGNVALRPTFTEVGHLTAFFVGLAATGLAPDRDAFAYPAPPVRR</sequence>
<feature type="transmembrane region" description="Helical" evidence="1">
    <location>
        <begin position="88"/>
        <end position="107"/>
    </location>
</feature>
<keyword evidence="1" id="KW-0472">Membrane</keyword>
<evidence type="ECO:0000313" key="3">
    <source>
        <dbReference type="Proteomes" id="UP001526201"/>
    </source>
</evidence>
<feature type="transmembrane region" description="Helical" evidence="1">
    <location>
        <begin position="127"/>
        <end position="143"/>
    </location>
</feature>
<dbReference type="Pfam" id="PF20401">
    <property type="entry name" value="Rhomboid_2"/>
    <property type="match status" value="1"/>
</dbReference>
<proteinExistence type="predicted"/>
<keyword evidence="1" id="KW-0812">Transmembrane</keyword>
<organism evidence="2 3">
    <name type="scientific">Mycolicibacterium komossense</name>
    <dbReference type="NCBI Taxonomy" id="1779"/>
    <lineage>
        <taxon>Bacteria</taxon>
        <taxon>Bacillati</taxon>
        <taxon>Actinomycetota</taxon>
        <taxon>Actinomycetes</taxon>
        <taxon>Mycobacteriales</taxon>
        <taxon>Mycobacteriaceae</taxon>
        <taxon>Mycolicibacterium</taxon>
    </lineage>
</organism>
<evidence type="ECO:0000256" key="1">
    <source>
        <dbReference type="SAM" id="Phobius"/>
    </source>
</evidence>
<gene>
    <name evidence="2" type="ORF">H7J73_25635</name>
</gene>
<reference evidence="2 3" key="1">
    <citation type="journal article" date="2022" name="BMC Genomics">
        <title>Comparative genome analysis of mycobacteria focusing on tRNA and non-coding RNA.</title>
        <authorList>
            <person name="Behra P.R.K."/>
            <person name="Pettersson B.M.F."/>
            <person name="Ramesh M."/>
            <person name="Das S."/>
            <person name="Dasgupta S."/>
            <person name="Kirsebom L.A."/>
        </authorList>
    </citation>
    <scope>NUCLEOTIDE SEQUENCE [LARGE SCALE GENOMIC DNA]</scope>
    <source>
        <strain evidence="2 3">DSM 44078</strain>
    </source>
</reference>
<keyword evidence="3" id="KW-1185">Reference proteome</keyword>
<comment type="caution">
    <text evidence="2">The sequence shown here is derived from an EMBL/GenBank/DDBJ whole genome shotgun (WGS) entry which is preliminary data.</text>
</comment>
<feature type="transmembrane region" description="Helical" evidence="1">
    <location>
        <begin position="6"/>
        <end position="23"/>
    </location>
</feature>
<dbReference type="InterPro" id="IPR046862">
    <property type="entry name" value="Rhomboid_2"/>
</dbReference>
<evidence type="ECO:0000313" key="2">
    <source>
        <dbReference type="EMBL" id="MCV7229398.1"/>
    </source>
</evidence>
<keyword evidence="1" id="KW-1133">Transmembrane helix</keyword>